<evidence type="ECO:0000256" key="3">
    <source>
        <dbReference type="ARBA" id="ARBA00022989"/>
    </source>
</evidence>
<dbReference type="EMBL" id="UGYW01000002">
    <property type="protein sequence ID" value="SUJ06183.1"/>
    <property type="molecule type" value="Genomic_DNA"/>
</dbReference>
<dbReference type="InterPro" id="IPR007452">
    <property type="entry name" value="TamB_C"/>
</dbReference>
<reference evidence="6 7" key="1">
    <citation type="submission" date="2018-06" db="EMBL/GenBank/DDBJ databases">
        <authorList>
            <consortium name="Pathogen Informatics"/>
            <person name="Doyle S."/>
        </authorList>
    </citation>
    <scope>NUCLEOTIDE SEQUENCE [LARGE SCALE GENOMIC DNA]</scope>
    <source>
        <strain evidence="6 7">NCTC11388</strain>
    </source>
</reference>
<evidence type="ECO:0000256" key="4">
    <source>
        <dbReference type="ARBA" id="ARBA00023136"/>
    </source>
</evidence>
<gene>
    <name evidence="6" type="ORF">NCTC11388_01620</name>
</gene>
<sequence>MLALFVFSLQYKPVQTYLAKKAAAYLSKELNASITIKSIYFKPFSYLVLQDLKINDSIGQTILYTEQIDADLKLTELWQNKITIEKIYSKNTFIDFEIYKDSTNFSFLINYFSPKKKQKKKPSKKMDLVLQSVILENNHLKIVNNTKKHYKYGVDYGNLDITALSGTFDQIRLDSGSMSAVIHKLSLQEKSGLHLKELSTRAFYGKKRMEFTDLKLVTNRSRLTDYIKFEYDSLADFSDFMEKVRVKARFRNSFVSSKDIEYFATDMKYVQFDVLIPQANLHGTVADIHAKNTLMRMGRNTELAGDFTVKGLPEINKTVFGFNLTSLKSNAKDLESLIPLLGNMKSFKLPKIVHQLENIAYKGRFDGFYNDFKANGSFKTALGDLKTESHINIKRGLSYDGHIQSPEFAINTVVPVKDLGKTGFDLTFDGKGTDFKALDLKVKGHLERIRFKDYTYNRLDIDGDIADEFLHISGKLNDRNATLAFSTDIDWKKDSPTYLLNAQIENTNLFAINLFKKDTINIHNTSLTTNLQGDNLNNLIGKLEAKDIHFTTSKGTFNIAFLDFDADGNQEDRNLVLHSDVLDVNLKGEIDLTTIGSYFRSLAMRYAPAIGFETKPYNKQNFDLFLNVKSFNPIASFVDPNLTLEDGATLNANFSSEDYTAQFQAYSPVVRYNGIKLTNLIIEENANQEALALMITADRLNLSDSAYINNINLTNILSKDSLLFNVKLSQQSSPNYLDLNGNILFAHNKPAYINFSPSTVQINREEWNINQDAQVRISKGKVYMENLKLSQGEQEIKVDGAMSDENDKINFAFNNFGLASLDGFTKPMGIAMQGKVNGNLQINSLFKKPYFNADLKTSPIVYNGLPIGQLKLMATYNPEGSLVDLDVDLADGINKQLKLDGTYNIGDDKNAIDISGKLVNTDLIIFQPFLRNLVSDLHGSVSGDISVKGYINKPEISAVTHFKDASFIVNYLKTPYRVSDDEVKVSKNHIVLNNLKIFDPNNHEATANGYIDLNKLSDPRIDVDVSTQNFLVLNTTFKDNNLYYGTAYATGTFKFKGLTSAMKIDIRAKSNENTTFTIPFNSSMTVSESDFIYFISPDSSENRKKNNRNTFQGLSMNMDLNITPDAEVNLQTDLGSLKGRGTGALNLKISSLGDFEMFGDYVVSSGKFNFTAQDFINKIFDMKEGGTIRWAGNPSEAIINLSAVYEQRTSVAPLYNAAGRSSTRDQRVLAQADMILKGNLTKPDISFALTFPQDPYINDELQGYLTDANNVNQQAMSLIVRRSFTPGSSTEFGKEVNNTLLSAGTEIAFNQLNTIISQSLNINFFDLNIRSLNDASASLRFFNDRLVITGGVTDRRNLQLNDLNVFSNEVATDAELSYRLRKDGSLILRASNRLNTRNFLLLGMDNDYISAAGLVYRQEFNSFSEFFKRMLFWRRLEEETKPKKKEPQKSTK</sequence>
<protein>
    <submittedName>
        <fullName evidence="6">Family of uncharacterized function (DUF490)</fullName>
    </submittedName>
</protein>
<accession>A0A380BS10</accession>
<dbReference type="GO" id="GO:0005886">
    <property type="term" value="C:plasma membrane"/>
    <property type="evidence" value="ECO:0007669"/>
    <property type="project" value="InterPro"/>
</dbReference>
<dbReference type="PANTHER" id="PTHR36985:SF1">
    <property type="entry name" value="TRANSLOCATION AND ASSEMBLY MODULE SUBUNIT TAMB"/>
    <property type="match status" value="1"/>
</dbReference>
<evidence type="ECO:0000313" key="6">
    <source>
        <dbReference type="EMBL" id="SUJ06183.1"/>
    </source>
</evidence>
<dbReference type="PANTHER" id="PTHR36985">
    <property type="entry name" value="TRANSLOCATION AND ASSEMBLY MODULE SUBUNIT TAMB"/>
    <property type="match status" value="1"/>
</dbReference>
<organism evidence="6 7">
    <name type="scientific">Sphingobacterium spiritivorum</name>
    <name type="common">Flavobacterium spiritivorum</name>
    <dbReference type="NCBI Taxonomy" id="258"/>
    <lineage>
        <taxon>Bacteria</taxon>
        <taxon>Pseudomonadati</taxon>
        <taxon>Bacteroidota</taxon>
        <taxon>Sphingobacteriia</taxon>
        <taxon>Sphingobacteriales</taxon>
        <taxon>Sphingobacteriaceae</taxon>
        <taxon>Sphingobacterium</taxon>
    </lineage>
</organism>
<comment type="subcellular location">
    <subcellularLocation>
        <location evidence="1">Membrane</location>
        <topology evidence="1">Single-pass membrane protein</topology>
    </subcellularLocation>
</comment>
<keyword evidence="4" id="KW-0472">Membrane</keyword>
<dbReference type="Proteomes" id="UP000254893">
    <property type="component" value="Unassembled WGS sequence"/>
</dbReference>
<dbReference type="GO" id="GO:0009306">
    <property type="term" value="P:protein secretion"/>
    <property type="evidence" value="ECO:0007669"/>
    <property type="project" value="InterPro"/>
</dbReference>
<proteinExistence type="predicted"/>
<feature type="domain" description="Translocation and assembly module TamB C-terminal" evidence="5">
    <location>
        <begin position="996"/>
        <end position="1420"/>
    </location>
</feature>
<evidence type="ECO:0000259" key="5">
    <source>
        <dbReference type="Pfam" id="PF04357"/>
    </source>
</evidence>
<evidence type="ECO:0000256" key="2">
    <source>
        <dbReference type="ARBA" id="ARBA00022692"/>
    </source>
</evidence>
<evidence type="ECO:0000256" key="1">
    <source>
        <dbReference type="ARBA" id="ARBA00004167"/>
    </source>
</evidence>
<keyword evidence="2" id="KW-0812">Transmembrane</keyword>
<dbReference type="Pfam" id="PF04357">
    <property type="entry name" value="TamB"/>
    <property type="match status" value="1"/>
</dbReference>
<name>A0A380BS10_SPHSI</name>
<evidence type="ECO:0000313" key="7">
    <source>
        <dbReference type="Proteomes" id="UP000254893"/>
    </source>
</evidence>
<keyword evidence="3" id="KW-1133">Transmembrane helix</keyword>